<protein>
    <submittedName>
        <fullName evidence="2">Uncharacterized protein</fullName>
    </submittedName>
</protein>
<dbReference type="EMBL" id="CM008978">
    <property type="protein sequence ID" value="PNW70831.1"/>
    <property type="molecule type" value="Genomic_DNA"/>
</dbReference>
<dbReference type="GeneID" id="5725152"/>
<dbReference type="KEGG" id="cre:CHLRE_17g735283v5"/>
<dbReference type="EMBL" id="CM008978">
    <property type="protein sequence ID" value="PNW70832.1"/>
    <property type="molecule type" value="Genomic_DNA"/>
</dbReference>
<dbReference type="AlphaFoldDB" id="A0A2K3CRC3"/>
<keyword evidence="3" id="KW-1185">Reference proteome</keyword>
<dbReference type="Gramene" id="PNW70831">
    <property type="protein sequence ID" value="PNW70831"/>
    <property type="gene ID" value="CHLRE_17g735283v5"/>
</dbReference>
<accession>A0A2K3CRC3</accession>
<reference evidence="2" key="2">
    <citation type="submission" date="2017-07" db="EMBL/GenBank/DDBJ databases">
        <title>WGS assembly of Chlamydomonas reinhardtii.</title>
        <authorList>
            <consortium name="Chlamydomonas Annotation Team"/>
            <consortium name="JGI Annotation Team"/>
            <person name="Merchant S.S."/>
            <person name="Prochnik S.E."/>
            <person name="Vallon O."/>
            <person name="Harris E.H."/>
            <person name="Karpowicz S.J."/>
            <person name="Witman G.B."/>
            <person name="Terry A."/>
            <person name="Salamov A."/>
            <person name="Fritz-Laylin L.K."/>
            <person name="Marechal-Drouard L."/>
            <person name="Marshall W.F."/>
            <person name="Qu L.H."/>
            <person name="Nelson D.R."/>
            <person name="Sanderfoot A.A."/>
            <person name="Spalding M.H."/>
            <person name="Kapitonov V.V."/>
            <person name="Ren Q."/>
            <person name="Ferris P."/>
            <person name="Lindquist E."/>
            <person name="Shapiro H."/>
            <person name="Lucas S.M."/>
            <person name="Grimwood J."/>
            <person name="Schmutz J."/>
            <person name="Grigoriev I.V."/>
            <person name="Rokhsar D.S."/>
        </authorList>
    </citation>
    <scope>NUCLEOTIDE SEQUENCE</scope>
    <source>
        <strain evidence="2">CC-503 cw92 mt+</strain>
    </source>
</reference>
<evidence type="ECO:0000313" key="2">
    <source>
        <dbReference type="EMBL" id="PNW70831.1"/>
    </source>
</evidence>
<dbReference type="RefSeq" id="XP_042914989.1">
    <property type="nucleotide sequence ID" value="XM_043072530.1"/>
</dbReference>
<dbReference type="Gramene" id="PNW70832">
    <property type="protein sequence ID" value="PNW70832"/>
    <property type="gene ID" value="CHLRE_17g735283v5"/>
</dbReference>
<name>A0A2K3CRC3_CHLRE</name>
<organism evidence="2 3">
    <name type="scientific">Chlamydomonas reinhardtii</name>
    <name type="common">Chlamydomonas smithii</name>
    <dbReference type="NCBI Taxonomy" id="3055"/>
    <lineage>
        <taxon>Eukaryota</taxon>
        <taxon>Viridiplantae</taxon>
        <taxon>Chlorophyta</taxon>
        <taxon>core chlorophytes</taxon>
        <taxon>Chlorophyceae</taxon>
        <taxon>CS clade</taxon>
        <taxon>Chlamydomonadales</taxon>
        <taxon>Chlamydomonadaceae</taxon>
        <taxon>Chlamydomonas</taxon>
    </lineage>
</organism>
<sequence>MKGLLRRGHRRQVGRPPRDRAVRQRRAAGRAEPGGNFTGTATGTQAPAASPSTAPASMTRT</sequence>
<feature type="compositionally biased region" description="Basic residues" evidence="1">
    <location>
        <begin position="1"/>
        <end position="13"/>
    </location>
</feature>
<evidence type="ECO:0000313" key="3">
    <source>
        <dbReference type="Proteomes" id="UP000006906"/>
    </source>
</evidence>
<dbReference type="RefSeq" id="XP_042914990.1">
    <property type="nucleotide sequence ID" value="XM_043072531.1"/>
</dbReference>
<proteinExistence type="predicted"/>
<feature type="compositionally biased region" description="Low complexity" evidence="1">
    <location>
        <begin position="38"/>
        <end position="61"/>
    </location>
</feature>
<reference evidence="2 3" key="1">
    <citation type="journal article" date="2007" name="Science">
        <title>The Chlamydomonas genome reveals the evolution of key animal and plant functions.</title>
        <authorList>
            <person name="Merchant S.S."/>
            <person name="Prochnik S.E."/>
            <person name="Vallon O."/>
            <person name="Harris E.H."/>
            <person name="Karpowicz S.J."/>
            <person name="Witman G.B."/>
            <person name="Terry A."/>
            <person name="Salamov A."/>
            <person name="Fritz-Laylin L.K."/>
            <person name="Marechal-Drouard L."/>
            <person name="Marshall W.F."/>
            <person name="Qu L.H."/>
            <person name="Nelson D.R."/>
            <person name="Sanderfoot A.A."/>
            <person name="Spalding M.H."/>
            <person name="Kapitonov V.V."/>
            <person name="Ren Q."/>
            <person name="Ferris P."/>
            <person name="Lindquist E."/>
            <person name="Shapiro H."/>
            <person name="Lucas S.M."/>
            <person name="Grimwood J."/>
            <person name="Schmutz J."/>
            <person name="Cardol P."/>
            <person name="Cerutti H."/>
            <person name="Chanfreau G."/>
            <person name="Chen C.L."/>
            <person name="Cognat V."/>
            <person name="Croft M.T."/>
            <person name="Dent R."/>
            <person name="Dutcher S."/>
            <person name="Fernandez E."/>
            <person name="Fukuzawa H."/>
            <person name="Gonzalez-Ballester D."/>
            <person name="Gonzalez-Halphen D."/>
            <person name="Hallmann A."/>
            <person name="Hanikenne M."/>
            <person name="Hippler M."/>
            <person name="Inwood W."/>
            <person name="Jabbari K."/>
            <person name="Kalanon M."/>
            <person name="Kuras R."/>
            <person name="Lefebvre P.A."/>
            <person name="Lemaire S.D."/>
            <person name="Lobanov A.V."/>
            <person name="Lohr M."/>
            <person name="Manuell A."/>
            <person name="Meier I."/>
            <person name="Mets L."/>
            <person name="Mittag M."/>
            <person name="Mittelmeier T."/>
            <person name="Moroney J.V."/>
            <person name="Moseley J."/>
            <person name="Napoli C."/>
            <person name="Nedelcu A.M."/>
            <person name="Niyogi K."/>
            <person name="Novoselov S.V."/>
            <person name="Paulsen I.T."/>
            <person name="Pazour G."/>
            <person name="Purton S."/>
            <person name="Ral J.P."/>
            <person name="Riano-Pachon D.M."/>
            <person name="Riekhof W."/>
            <person name="Rymarquis L."/>
            <person name="Schroda M."/>
            <person name="Stern D."/>
            <person name="Umen J."/>
            <person name="Willows R."/>
            <person name="Wilson N."/>
            <person name="Zimmer S.L."/>
            <person name="Allmer J."/>
            <person name="Balk J."/>
            <person name="Bisova K."/>
            <person name="Chen C.J."/>
            <person name="Elias M."/>
            <person name="Gendler K."/>
            <person name="Hauser C."/>
            <person name="Lamb M.R."/>
            <person name="Ledford H."/>
            <person name="Long J.C."/>
            <person name="Minagawa J."/>
            <person name="Page M.D."/>
            <person name="Pan J."/>
            <person name="Pootakham W."/>
            <person name="Roje S."/>
            <person name="Rose A."/>
            <person name="Stahlberg E."/>
            <person name="Terauchi A.M."/>
            <person name="Yang P."/>
            <person name="Ball S."/>
            <person name="Bowler C."/>
            <person name="Dieckmann C.L."/>
            <person name="Gladyshev V.N."/>
            <person name="Green P."/>
            <person name="Jorgensen R."/>
            <person name="Mayfield S."/>
            <person name="Mueller-Roeber B."/>
            <person name="Rajamani S."/>
            <person name="Sayre R.T."/>
            <person name="Brokstein P."/>
            <person name="Dubchak I."/>
            <person name="Goodstein D."/>
            <person name="Hornick L."/>
            <person name="Huang Y.W."/>
            <person name="Jhaveri J."/>
            <person name="Luo Y."/>
            <person name="Martinez D."/>
            <person name="Ngau W.C."/>
            <person name="Otillar B."/>
            <person name="Poliakov A."/>
            <person name="Porter A."/>
            <person name="Szajkowski L."/>
            <person name="Werner G."/>
            <person name="Zhou K."/>
            <person name="Grigoriev I.V."/>
            <person name="Rokhsar D.S."/>
            <person name="Grossman A.R."/>
        </authorList>
    </citation>
    <scope>NUCLEOTIDE SEQUENCE [LARGE SCALE GENOMIC DNA]</scope>
    <source>
        <strain evidence="3">CC-503</strain>
        <strain evidence="2">CC-503 cw92 mt+</strain>
    </source>
</reference>
<dbReference type="Proteomes" id="UP000006906">
    <property type="component" value="Chromosome 17"/>
</dbReference>
<gene>
    <name evidence="2" type="ORF">CHLRE_17g735283v5</name>
</gene>
<evidence type="ECO:0000256" key="1">
    <source>
        <dbReference type="SAM" id="MobiDB-lite"/>
    </source>
</evidence>
<feature type="region of interest" description="Disordered" evidence="1">
    <location>
        <begin position="1"/>
        <end position="61"/>
    </location>
</feature>